<dbReference type="AlphaFoldDB" id="A0A1G2PHE3"/>
<evidence type="ECO:0000256" key="2">
    <source>
        <dbReference type="ARBA" id="ARBA00022722"/>
    </source>
</evidence>
<keyword evidence="5 7" id="KW-0378">Hydrolase</keyword>
<dbReference type="GO" id="GO:0008270">
    <property type="term" value="F:zinc ion binding"/>
    <property type="evidence" value="ECO:0007669"/>
    <property type="project" value="UniProtKB-UniRule"/>
</dbReference>
<feature type="binding site" evidence="7">
    <location>
        <position position="119"/>
    </location>
    <ligand>
        <name>Zn(2+)</name>
        <dbReference type="ChEBI" id="CHEBI:29105"/>
        <note>catalytic</note>
    </ligand>
</feature>
<evidence type="ECO:0000256" key="6">
    <source>
        <dbReference type="ARBA" id="ARBA00022833"/>
    </source>
</evidence>
<keyword evidence="2 7" id="KW-0540">Nuclease</keyword>
<comment type="cofactor">
    <cofactor evidence="7">
        <name>Zn(2+)</name>
        <dbReference type="ChEBI" id="CHEBI:29105"/>
    </cofactor>
    <text evidence="7">Binds 1 zinc ion.</text>
</comment>
<sequence length="146" mass="16683">MKKNADTFSAEIICTVRAPASIRFIRVLVRAVAKELGFRSGNITVAFLGEKRMQRLSRDFLGKRKATNVLTFPYIQDIRRGRVVADILLCPSVISQEAPQFTKTPKEYLAQLIIHGMLHLKGFEHDTDKTAACMERFEQFFVHKLL</sequence>
<feature type="binding site" evidence="7">
    <location>
        <position position="115"/>
    </location>
    <ligand>
        <name>Zn(2+)</name>
        <dbReference type="ChEBI" id="CHEBI:29105"/>
        <note>catalytic</note>
    </ligand>
</feature>
<keyword evidence="7" id="KW-0963">Cytoplasm</keyword>
<comment type="caution">
    <text evidence="8">The sequence shown here is derived from an EMBL/GenBank/DDBJ whole genome shotgun (WGS) entry which is preliminary data.</text>
</comment>
<dbReference type="GO" id="GO:0004521">
    <property type="term" value="F:RNA endonuclease activity"/>
    <property type="evidence" value="ECO:0007669"/>
    <property type="project" value="UniProtKB-UniRule"/>
</dbReference>
<dbReference type="SUPFAM" id="SSF55486">
    <property type="entry name" value="Metalloproteases ('zincins'), catalytic domain"/>
    <property type="match status" value="1"/>
</dbReference>
<dbReference type="Gene3D" id="3.40.390.30">
    <property type="entry name" value="Metalloproteases ('zincins'), catalytic domain"/>
    <property type="match status" value="1"/>
</dbReference>
<keyword evidence="7" id="KW-0698">rRNA processing</keyword>
<dbReference type="HAMAP" id="MF_00009">
    <property type="entry name" value="Endoribonucl_YbeY"/>
    <property type="match status" value="1"/>
</dbReference>
<name>A0A1G2PHE3_9BACT</name>
<dbReference type="GO" id="GO:0004222">
    <property type="term" value="F:metalloendopeptidase activity"/>
    <property type="evidence" value="ECO:0007669"/>
    <property type="project" value="InterPro"/>
</dbReference>
<dbReference type="STRING" id="1802362.A2806_01290"/>
<keyword evidence="4 7" id="KW-0255">Endonuclease</keyword>
<keyword evidence="6 7" id="KW-0862">Zinc</keyword>
<dbReference type="EC" id="3.1.-.-" evidence="7"/>
<dbReference type="InterPro" id="IPR023091">
    <property type="entry name" value="MetalPrtase_cat_dom_sf_prd"/>
</dbReference>
<protein>
    <recommendedName>
        <fullName evidence="7">Endoribonuclease YbeY</fullName>
        <ecNumber evidence="7">3.1.-.-</ecNumber>
    </recommendedName>
</protein>
<evidence type="ECO:0000256" key="4">
    <source>
        <dbReference type="ARBA" id="ARBA00022759"/>
    </source>
</evidence>
<keyword evidence="3 7" id="KW-0479">Metal-binding</keyword>
<evidence type="ECO:0000256" key="5">
    <source>
        <dbReference type="ARBA" id="ARBA00022801"/>
    </source>
</evidence>
<accession>A0A1G2PHE3</accession>
<keyword evidence="7" id="KW-0690">Ribosome biogenesis</keyword>
<comment type="function">
    <text evidence="7">Single strand-specific metallo-endoribonuclease involved in late-stage 70S ribosome quality control and in maturation of the 3' terminus of the 16S rRNA.</text>
</comment>
<evidence type="ECO:0000256" key="7">
    <source>
        <dbReference type="HAMAP-Rule" id="MF_00009"/>
    </source>
</evidence>
<dbReference type="InterPro" id="IPR002036">
    <property type="entry name" value="YbeY"/>
</dbReference>
<reference evidence="8 9" key="1">
    <citation type="journal article" date="2016" name="Nat. Commun.">
        <title>Thousands of microbial genomes shed light on interconnected biogeochemical processes in an aquifer system.</title>
        <authorList>
            <person name="Anantharaman K."/>
            <person name="Brown C.T."/>
            <person name="Hug L.A."/>
            <person name="Sharon I."/>
            <person name="Castelle C.J."/>
            <person name="Probst A.J."/>
            <person name="Thomas B.C."/>
            <person name="Singh A."/>
            <person name="Wilkins M.J."/>
            <person name="Karaoz U."/>
            <person name="Brodie E.L."/>
            <person name="Williams K.H."/>
            <person name="Hubbard S.S."/>
            <person name="Banfield J.F."/>
        </authorList>
    </citation>
    <scope>NUCLEOTIDE SEQUENCE [LARGE SCALE GENOMIC DNA]</scope>
</reference>
<comment type="subcellular location">
    <subcellularLocation>
        <location evidence="7">Cytoplasm</location>
    </subcellularLocation>
</comment>
<feature type="binding site" evidence="7">
    <location>
        <position position="125"/>
    </location>
    <ligand>
        <name>Zn(2+)</name>
        <dbReference type="ChEBI" id="CHEBI:29105"/>
        <note>catalytic</note>
    </ligand>
</feature>
<organism evidence="8 9">
    <name type="scientific">Candidatus Terrybacteria bacterium RIFCSPHIGHO2_01_FULL_48_17</name>
    <dbReference type="NCBI Taxonomy" id="1802362"/>
    <lineage>
        <taxon>Bacteria</taxon>
        <taxon>Candidatus Terryibacteriota</taxon>
    </lineage>
</organism>
<gene>
    <name evidence="7" type="primary">ybeY</name>
    <name evidence="8" type="ORF">A2806_01290</name>
</gene>
<dbReference type="GO" id="GO:0005737">
    <property type="term" value="C:cytoplasm"/>
    <property type="evidence" value="ECO:0007669"/>
    <property type="project" value="UniProtKB-SubCell"/>
</dbReference>
<dbReference type="Proteomes" id="UP000177629">
    <property type="component" value="Unassembled WGS sequence"/>
</dbReference>
<comment type="similarity">
    <text evidence="1 7">Belongs to the endoribonuclease YbeY family.</text>
</comment>
<dbReference type="Pfam" id="PF02130">
    <property type="entry name" value="YbeY"/>
    <property type="match status" value="1"/>
</dbReference>
<dbReference type="EMBL" id="MHSS01000014">
    <property type="protein sequence ID" value="OHA47717.1"/>
    <property type="molecule type" value="Genomic_DNA"/>
</dbReference>
<proteinExistence type="inferred from homology"/>
<evidence type="ECO:0000313" key="8">
    <source>
        <dbReference type="EMBL" id="OHA47717.1"/>
    </source>
</evidence>
<evidence type="ECO:0000313" key="9">
    <source>
        <dbReference type="Proteomes" id="UP000177629"/>
    </source>
</evidence>
<evidence type="ECO:0000256" key="1">
    <source>
        <dbReference type="ARBA" id="ARBA00010875"/>
    </source>
</evidence>
<dbReference type="GO" id="GO:0006364">
    <property type="term" value="P:rRNA processing"/>
    <property type="evidence" value="ECO:0007669"/>
    <property type="project" value="UniProtKB-UniRule"/>
</dbReference>
<dbReference type="NCBIfam" id="TIGR00043">
    <property type="entry name" value="rRNA maturation RNase YbeY"/>
    <property type="match status" value="1"/>
</dbReference>
<evidence type="ECO:0000256" key="3">
    <source>
        <dbReference type="ARBA" id="ARBA00022723"/>
    </source>
</evidence>